<keyword evidence="3" id="KW-1185">Reference proteome</keyword>
<feature type="compositionally biased region" description="Low complexity" evidence="1">
    <location>
        <begin position="125"/>
        <end position="140"/>
    </location>
</feature>
<reference evidence="2" key="1">
    <citation type="submission" date="2021-06" db="EMBL/GenBank/DDBJ databases">
        <authorList>
            <person name="Kallberg Y."/>
            <person name="Tangrot J."/>
            <person name="Rosling A."/>
        </authorList>
    </citation>
    <scope>NUCLEOTIDE SEQUENCE</scope>
    <source>
        <strain evidence="2">IN212</strain>
    </source>
</reference>
<evidence type="ECO:0000256" key="1">
    <source>
        <dbReference type="SAM" id="MobiDB-lite"/>
    </source>
</evidence>
<name>A0A9N9JXD0_9GLOM</name>
<organism evidence="2 3">
    <name type="scientific">Racocetra fulgida</name>
    <dbReference type="NCBI Taxonomy" id="60492"/>
    <lineage>
        <taxon>Eukaryota</taxon>
        <taxon>Fungi</taxon>
        <taxon>Fungi incertae sedis</taxon>
        <taxon>Mucoromycota</taxon>
        <taxon>Glomeromycotina</taxon>
        <taxon>Glomeromycetes</taxon>
        <taxon>Diversisporales</taxon>
        <taxon>Gigasporaceae</taxon>
        <taxon>Racocetra</taxon>
    </lineage>
</organism>
<feature type="region of interest" description="Disordered" evidence="1">
    <location>
        <begin position="176"/>
        <end position="197"/>
    </location>
</feature>
<dbReference type="Proteomes" id="UP000789396">
    <property type="component" value="Unassembled WGS sequence"/>
</dbReference>
<dbReference type="AlphaFoldDB" id="A0A9N9JXD0"/>
<sequence length="246" mass="27388">KHTNSDLNAIPPAVVPASGSQQVSTTYFTAPTVVPEALPHDLATIISRLSPYHFYTLRTLFSHLSRVDNIVFGKGCNSEETEIENEKREQEVKEKQAPQVYHRTYISEDFSKSFEDLLIIDRHPSANSSSNSYPSSSSSSVKGLPVNKDDIDTPNNNQDDAMKNFVVNNTTFSTISPLSSSSSITVPSTPSLKDANKDISSQFNYEEFPEQPLSSFRLRSSSVPLKVIELEDFSESEEEQNLTEDE</sequence>
<dbReference type="OrthoDB" id="185175at2759"/>
<gene>
    <name evidence="2" type="ORF">RFULGI_LOCUS17819</name>
</gene>
<dbReference type="EMBL" id="CAJVPZ010072914">
    <property type="protein sequence ID" value="CAG8801859.1"/>
    <property type="molecule type" value="Genomic_DNA"/>
</dbReference>
<comment type="caution">
    <text evidence="2">The sequence shown here is derived from an EMBL/GenBank/DDBJ whole genome shotgun (WGS) entry which is preliminary data.</text>
</comment>
<accession>A0A9N9JXD0</accession>
<evidence type="ECO:0000313" key="3">
    <source>
        <dbReference type="Proteomes" id="UP000789396"/>
    </source>
</evidence>
<proteinExistence type="predicted"/>
<feature type="region of interest" description="Disordered" evidence="1">
    <location>
        <begin position="125"/>
        <end position="161"/>
    </location>
</feature>
<feature type="non-terminal residue" evidence="2">
    <location>
        <position position="1"/>
    </location>
</feature>
<feature type="compositionally biased region" description="Low complexity" evidence="1">
    <location>
        <begin position="176"/>
        <end position="192"/>
    </location>
</feature>
<evidence type="ECO:0000313" key="2">
    <source>
        <dbReference type="EMBL" id="CAG8801859.1"/>
    </source>
</evidence>
<protein>
    <submittedName>
        <fullName evidence="2">16231_t:CDS:1</fullName>
    </submittedName>
</protein>
<feature type="non-terminal residue" evidence="2">
    <location>
        <position position="246"/>
    </location>
</feature>